<dbReference type="Proteomes" id="UP000829196">
    <property type="component" value="Unassembled WGS sequence"/>
</dbReference>
<organism evidence="6 7">
    <name type="scientific">Dendrobium nobile</name>
    <name type="common">Orchid</name>
    <dbReference type="NCBI Taxonomy" id="94219"/>
    <lineage>
        <taxon>Eukaryota</taxon>
        <taxon>Viridiplantae</taxon>
        <taxon>Streptophyta</taxon>
        <taxon>Embryophyta</taxon>
        <taxon>Tracheophyta</taxon>
        <taxon>Spermatophyta</taxon>
        <taxon>Magnoliopsida</taxon>
        <taxon>Liliopsida</taxon>
        <taxon>Asparagales</taxon>
        <taxon>Orchidaceae</taxon>
        <taxon>Epidendroideae</taxon>
        <taxon>Malaxideae</taxon>
        <taxon>Dendrobiinae</taxon>
        <taxon>Dendrobium</taxon>
    </lineage>
</organism>
<name>A0A8T3AV26_DENNO</name>
<dbReference type="OrthoDB" id="8707547at2759"/>
<sequence>MDNSTGGRDDFFGLLDSFPSYRGFARARSLSSSFFGGRGPFDDPFFTDPFSTHPFRNIMGPSIFENSIFGPHRNPYIDGSNFEFLEDQPLQQHRPSGPIIEEMSDDAEDVDETSKEHEEGPENILRSGKEVYVQDPTEKSRAGVEEHQKYQNELRNASGGKPQTSKYTFHSSTMRYGGIDGTYYTSSTTRRMGGDGVVVEESKEADTSSGRATHRVSRGIHDKGHSFTRRLNSDGRVRTMQTLHNLNQDELPGFEAAWKGNAGETLMGWNPGMGMHGYQNTRRSNNQSGRSSRVINVEVLPSTSDQIEVSRTVSQT</sequence>
<feature type="region of interest" description="Disordered" evidence="5">
    <location>
        <begin position="104"/>
        <end position="168"/>
    </location>
</feature>
<comment type="similarity">
    <text evidence="2">Belongs to the MLF family.</text>
</comment>
<reference evidence="6" key="1">
    <citation type="journal article" date="2022" name="Front. Genet.">
        <title>Chromosome-Scale Assembly of the Dendrobium nobile Genome Provides Insights Into the Molecular Mechanism of the Biosynthesis of the Medicinal Active Ingredient of Dendrobium.</title>
        <authorList>
            <person name="Xu Q."/>
            <person name="Niu S.-C."/>
            <person name="Li K.-L."/>
            <person name="Zheng P.-J."/>
            <person name="Zhang X.-J."/>
            <person name="Jia Y."/>
            <person name="Liu Y."/>
            <person name="Niu Y.-X."/>
            <person name="Yu L.-H."/>
            <person name="Chen D.-F."/>
            <person name="Zhang G.-Q."/>
        </authorList>
    </citation>
    <scope>NUCLEOTIDE SEQUENCE</scope>
    <source>
        <tissue evidence="6">Leaf</tissue>
    </source>
</reference>
<dbReference type="Pfam" id="PF10248">
    <property type="entry name" value="Mlf1IP"/>
    <property type="match status" value="1"/>
</dbReference>
<dbReference type="InterPro" id="IPR019376">
    <property type="entry name" value="Myeloid_leukemia_factor"/>
</dbReference>
<accession>A0A8T3AV26</accession>
<keyword evidence="7" id="KW-1185">Reference proteome</keyword>
<keyword evidence="4" id="KW-0597">Phosphoprotein</keyword>
<comment type="subcellular location">
    <subcellularLocation>
        <location evidence="1">Cytoplasm</location>
    </subcellularLocation>
</comment>
<feature type="compositionally biased region" description="Polar residues" evidence="5">
    <location>
        <begin position="153"/>
        <end position="168"/>
    </location>
</feature>
<protein>
    <submittedName>
        <fullName evidence="6">Uncharacterized protein</fullName>
    </submittedName>
</protein>
<dbReference type="PANTHER" id="PTHR13105">
    <property type="entry name" value="MYELOID LEUKEMIA FACTOR"/>
    <property type="match status" value="1"/>
</dbReference>
<dbReference type="AlphaFoldDB" id="A0A8T3AV26"/>
<proteinExistence type="inferred from homology"/>
<comment type="caution">
    <text evidence="6">The sequence shown here is derived from an EMBL/GenBank/DDBJ whole genome shotgun (WGS) entry which is preliminary data.</text>
</comment>
<evidence type="ECO:0000256" key="1">
    <source>
        <dbReference type="ARBA" id="ARBA00004496"/>
    </source>
</evidence>
<feature type="compositionally biased region" description="Basic and acidic residues" evidence="5">
    <location>
        <begin position="136"/>
        <end position="152"/>
    </location>
</feature>
<evidence type="ECO:0000313" key="6">
    <source>
        <dbReference type="EMBL" id="KAI0500169.1"/>
    </source>
</evidence>
<keyword evidence="3" id="KW-0963">Cytoplasm</keyword>
<evidence type="ECO:0000256" key="2">
    <source>
        <dbReference type="ARBA" id="ARBA00008332"/>
    </source>
</evidence>
<evidence type="ECO:0000256" key="5">
    <source>
        <dbReference type="SAM" id="MobiDB-lite"/>
    </source>
</evidence>
<evidence type="ECO:0000313" key="7">
    <source>
        <dbReference type="Proteomes" id="UP000829196"/>
    </source>
</evidence>
<dbReference type="EMBL" id="JAGYWB010000013">
    <property type="protein sequence ID" value="KAI0500169.1"/>
    <property type="molecule type" value="Genomic_DNA"/>
</dbReference>
<evidence type="ECO:0000256" key="4">
    <source>
        <dbReference type="ARBA" id="ARBA00022553"/>
    </source>
</evidence>
<dbReference type="GO" id="GO:0005737">
    <property type="term" value="C:cytoplasm"/>
    <property type="evidence" value="ECO:0007669"/>
    <property type="project" value="UniProtKB-SubCell"/>
</dbReference>
<evidence type="ECO:0000256" key="3">
    <source>
        <dbReference type="ARBA" id="ARBA00022490"/>
    </source>
</evidence>
<gene>
    <name evidence="6" type="ORF">KFK09_018378</name>
</gene>